<feature type="domain" description="DEAD-box RNA helicase Q" evidence="10">
    <location>
        <begin position="9"/>
        <end position="37"/>
    </location>
</feature>
<keyword evidence="2 7" id="KW-0378">Hydrolase</keyword>
<dbReference type="Gene3D" id="3.40.50.300">
    <property type="entry name" value="P-loop containing nucleotide triphosphate hydrolases"/>
    <property type="match status" value="2"/>
</dbReference>
<dbReference type="STRING" id="519452.SAMN04488139_0919"/>
<dbReference type="InterPro" id="IPR014014">
    <property type="entry name" value="RNA_helicase_DEAD_Q_motif"/>
</dbReference>
<comment type="similarity">
    <text evidence="5 7">Belongs to the DEAD box helicase family.</text>
</comment>
<evidence type="ECO:0000256" key="7">
    <source>
        <dbReference type="RuleBase" id="RU000492"/>
    </source>
</evidence>
<dbReference type="InterPro" id="IPR014001">
    <property type="entry name" value="Helicase_ATP-bd"/>
</dbReference>
<evidence type="ECO:0000313" key="11">
    <source>
        <dbReference type="EMBL" id="RUO49639.1"/>
    </source>
</evidence>
<accession>A0A432XLS3</accession>
<dbReference type="PANTHER" id="PTHR47959:SF1">
    <property type="entry name" value="ATP-DEPENDENT RNA HELICASE DBPA"/>
    <property type="match status" value="1"/>
</dbReference>
<protein>
    <submittedName>
        <fullName evidence="11">ATP-dependent RNA helicase DbpA</fullName>
    </submittedName>
</protein>
<evidence type="ECO:0000256" key="1">
    <source>
        <dbReference type="ARBA" id="ARBA00022741"/>
    </source>
</evidence>
<dbReference type="GO" id="GO:0005829">
    <property type="term" value="C:cytosol"/>
    <property type="evidence" value="ECO:0007669"/>
    <property type="project" value="TreeGrafter"/>
</dbReference>
<dbReference type="PROSITE" id="PS51195">
    <property type="entry name" value="Q_MOTIF"/>
    <property type="match status" value="1"/>
</dbReference>
<dbReference type="CDD" id="cd18787">
    <property type="entry name" value="SF2_C_DEAD"/>
    <property type="match status" value="1"/>
</dbReference>
<evidence type="ECO:0000256" key="2">
    <source>
        <dbReference type="ARBA" id="ARBA00022801"/>
    </source>
</evidence>
<dbReference type="SUPFAM" id="SSF52540">
    <property type="entry name" value="P-loop containing nucleoside triphosphate hydrolases"/>
    <property type="match status" value="1"/>
</dbReference>
<evidence type="ECO:0000256" key="3">
    <source>
        <dbReference type="ARBA" id="ARBA00022806"/>
    </source>
</evidence>
<dbReference type="Pfam" id="PF03880">
    <property type="entry name" value="DbpA"/>
    <property type="match status" value="1"/>
</dbReference>
<evidence type="ECO:0000256" key="6">
    <source>
        <dbReference type="PROSITE-ProRule" id="PRU00552"/>
    </source>
</evidence>
<dbReference type="SMART" id="SM00487">
    <property type="entry name" value="DEXDc"/>
    <property type="match status" value="1"/>
</dbReference>
<dbReference type="InterPro" id="IPR005580">
    <property type="entry name" value="DbpA/CsdA_RNA-bd_dom"/>
</dbReference>
<dbReference type="InterPro" id="IPR050079">
    <property type="entry name" value="DEAD_box_RNA_helicase"/>
</dbReference>
<dbReference type="Proteomes" id="UP000286985">
    <property type="component" value="Unassembled WGS sequence"/>
</dbReference>
<dbReference type="AlphaFoldDB" id="A0A432XLS3"/>
<dbReference type="GO" id="GO:0016787">
    <property type="term" value="F:hydrolase activity"/>
    <property type="evidence" value="ECO:0007669"/>
    <property type="project" value="UniProtKB-KW"/>
</dbReference>
<dbReference type="GO" id="GO:0003676">
    <property type="term" value="F:nucleic acid binding"/>
    <property type="evidence" value="ECO:0007669"/>
    <property type="project" value="InterPro"/>
</dbReference>
<proteinExistence type="inferred from homology"/>
<evidence type="ECO:0000256" key="5">
    <source>
        <dbReference type="ARBA" id="ARBA00038437"/>
    </source>
</evidence>
<dbReference type="InterPro" id="IPR044742">
    <property type="entry name" value="DEAD/DEAH_RhlB"/>
</dbReference>
<dbReference type="EMBL" id="PIPU01000001">
    <property type="protein sequence ID" value="RUO49639.1"/>
    <property type="molecule type" value="Genomic_DNA"/>
</dbReference>
<sequence>MSEATPAVTSFKDLPLPQLLLTSVKDAGFTQTTPVQALSLPIILRGDDVVVQAETGSGKTAAFALGILAKLDTNHFSPQALVLCPTRELAEQVAETIRGLAKTMGNVKVLTLCGGVPARSQIASLEHGAHVLVGTPGRVLDHLSQQRLDFSKLNTLVLDEADRMLEMGFQDDMKAIIAKTPNTRQNMLFSATYPSGIARLTKQVTPQAEHIKVASTQTKAKIVQRFYDLADTFAAYAVQQLLLDLQPANAMVFCNTKAEAQTIADKLAAKGFSALALHGDLEQKDRDQTMIQFSHGSTRVLVATDVAARGLDIAELDLVISVNMAHDLDTHTHRIGRTGRAGAEGLAVTLIGPQDDYKMRLLEDDMAAPIKLQPLPEPPNAAKPLKSDLVTLQISGGKKDKLRPGDIVGALTRDNKLTMADIGKIKVQNQWSFVTVNNTSAKHALSLINNDKIKGKRFRARAL</sequence>
<dbReference type="GO" id="GO:0005524">
    <property type="term" value="F:ATP binding"/>
    <property type="evidence" value="ECO:0007669"/>
    <property type="project" value="UniProtKB-KW"/>
</dbReference>
<evidence type="ECO:0000259" key="8">
    <source>
        <dbReference type="PROSITE" id="PS51192"/>
    </source>
</evidence>
<name>A0A432XLS3_9GAMM</name>
<dbReference type="InterPro" id="IPR001650">
    <property type="entry name" value="Helicase_C-like"/>
</dbReference>
<dbReference type="Gene3D" id="3.30.70.330">
    <property type="match status" value="1"/>
</dbReference>
<feature type="domain" description="Helicase ATP-binding" evidence="8">
    <location>
        <begin position="40"/>
        <end position="211"/>
    </location>
</feature>
<organism evidence="11 12">
    <name type="scientific">Pseudidiomarina donghaiensis</name>
    <dbReference type="NCBI Taxonomy" id="519452"/>
    <lineage>
        <taxon>Bacteria</taxon>
        <taxon>Pseudomonadati</taxon>
        <taxon>Pseudomonadota</taxon>
        <taxon>Gammaproteobacteria</taxon>
        <taxon>Alteromonadales</taxon>
        <taxon>Idiomarinaceae</taxon>
        <taxon>Pseudidiomarina</taxon>
    </lineage>
</organism>
<keyword evidence="1 7" id="KW-0547">Nucleotide-binding</keyword>
<evidence type="ECO:0000259" key="9">
    <source>
        <dbReference type="PROSITE" id="PS51194"/>
    </source>
</evidence>
<dbReference type="RefSeq" id="WP_092838132.1">
    <property type="nucleotide sequence ID" value="NZ_FPCF01000001.1"/>
</dbReference>
<evidence type="ECO:0000313" key="12">
    <source>
        <dbReference type="Proteomes" id="UP000286985"/>
    </source>
</evidence>
<keyword evidence="3 7" id="KW-0347">Helicase</keyword>
<keyword evidence="12" id="KW-1185">Reference proteome</keyword>
<evidence type="ECO:0000259" key="10">
    <source>
        <dbReference type="PROSITE" id="PS51195"/>
    </source>
</evidence>
<dbReference type="OrthoDB" id="9805696at2"/>
<dbReference type="InterPro" id="IPR011545">
    <property type="entry name" value="DEAD/DEAH_box_helicase_dom"/>
</dbReference>
<dbReference type="NCBIfam" id="NF008744">
    <property type="entry name" value="PRK11776.1"/>
    <property type="match status" value="1"/>
</dbReference>
<gene>
    <name evidence="11" type="ORF">CWE24_03910</name>
</gene>
<feature type="short sequence motif" description="Q motif" evidence="6">
    <location>
        <begin position="9"/>
        <end position="37"/>
    </location>
</feature>
<dbReference type="Pfam" id="PF00270">
    <property type="entry name" value="DEAD"/>
    <property type="match status" value="1"/>
</dbReference>
<comment type="caution">
    <text evidence="11">The sequence shown here is derived from an EMBL/GenBank/DDBJ whole genome shotgun (WGS) entry which is preliminary data.</text>
</comment>
<dbReference type="PROSITE" id="PS51192">
    <property type="entry name" value="HELICASE_ATP_BIND_1"/>
    <property type="match status" value="1"/>
</dbReference>
<evidence type="ECO:0000256" key="4">
    <source>
        <dbReference type="ARBA" id="ARBA00022840"/>
    </source>
</evidence>
<keyword evidence="4 7" id="KW-0067">ATP-binding</keyword>
<dbReference type="CDD" id="cd00268">
    <property type="entry name" value="DEADc"/>
    <property type="match status" value="1"/>
</dbReference>
<dbReference type="GO" id="GO:0003724">
    <property type="term" value="F:RNA helicase activity"/>
    <property type="evidence" value="ECO:0007669"/>
    <property type="project" value="InterPro"/>
</dbReference>
<dbReference type="PROSITE" id="PS51194">
    <property type="entry name" value="HELICASE_CTER"/>
    <property type="match status" value="1"/>
</dbReference>
<dbReference type="InterPro" id="IPR012677">
    <property type="entry name" value="Nucleotide-bd_a/b_plait_sf"/>
</dbReference>
<dbReference type="PANTHER" id="PTHR47959">
    <property type="entry name" value="ATP-DEPENDENT RNA HELICASE RHLE-RELATED"/>
    <property type="match status" value="1"/>
</dbReference>
<reference evidence="12" key="1">
    <citation type="journal article" date="2018" name="Front. Microbiol.">
        <title>Genome-Based Analysis Reveals the Taxonomy and Diversity of the Family Idiomarinaceae.</title>
        <authorList>
            <person name="Liu Y."/>
            <person name="Lai Q."/>
            <person name="Shao Z."/>
        </authorList>
    </citation>
    <scope>NUCLEOTIDE SEQUENCE [LARGE SCALE GENOMIC DNA]</scope>
    <source>
        <strain evidence="12">908033</strain>
    </source>
</reference>
<dbReference type="InterPro" id="IPR027417">
    <property type="entry name" value="P-loop_NTPase"/>
</dbReference>
<feature type="domain" description="Helicase C-terminal" evidence="9">
    <location>
        <begin position="237"/>
        <end position="383"/>
    </location>
</feature>
<dbReference type="InterPro" id="IPR000629">
    <property type="entry name" value="RNA-helicase_DEAD-box_CS"/>
</dbReference>
<dbReference type="Pfam" id="PF00271">
    <property type="entry name" value="Helicase_C"/>
    <property type="match status" value="1"/>
</dbReference>
<dbReference type="PROSITE" id="PS00039">
    <property type="entry name" value="DEAD_ATP_HELICASE"/>
    <property type="match status" value="1"/>
</dbReference>
<dbReference type="SMART" id="SM00490">
    <property type="entry name" value="HELICc"/>
    <property type="match status" value="1"/>
</dbReference>